<reference evidence="2" key="1">
    <citation type="journal article" date="2019" name="Int. J. Syst. Evol. Microbiol.">
        <title>The Global Catalogue of Microorganisms (GCM) 10K type strain sequencing project: providing services to taxonomists for standard genome sequencing and annotation.</title>
        <authorList>
            <consortium name="The Broad Institute Genomics Platform"/>
            <consortium name="The Broad Institute Genome Sequencing Center for Infectious Disease"/>
            <person name="Wu L."/>
            <person name="Ma J."/>
        </authorList>
    </citation>
    <scope>NUCLEOTIDE SEQUENCE [LARGE SCALE GENOMIC DNA]</scope>
    <source>
        <strain evidence="2">JCM 17917</strain>
    </source>
</reference>
<protein>
    <recommendedName>
        <fullName evidence="3">SpoIIAA-like</fullName>
    </recommendedName>
</protein>
<keyword evidence="2" id="KW-1185">Reference proteome</keyword>
<sequence>MSPTGMMNAEKVELKRVFGDVYCRISRKSDNSIVHAQWFGAQSEETVKGGGLKMLELMRERPYAKLLNCNKEVIGSWDTALEWVETEWAPEMRKAGLRYLAYVVPTSVFATMTVEMAIQRLGDDFEIRTFDDEQNAESWLISLGRID</sequence>
<name>A0ABP8F6C7_9BACT</name>
<proteinExistence type="predicted"/>
<gene>
    <name evidence="1" type="ORF">GCM10023183_02260</name>
</gene>
<dbReference type="EMBL" id="BAABGX010000001">
    <property type="protein sequence ID" value="GAA4295942.1"/>
    <property type="molecule type" value="Genomic_DNA"/>
</dbReference>
<dbReference type="RefSeq" id="WP_345161475.1">
    <property type="nucleotide sequence ID" value="NZ_BAABGX010000001.1"/>
</dbReference>
<organism evidence="1 2">
    <name type="scientific">Nibribacter koreensis</name>
    <dbReference type="NCBI Taxonomy" id="1084519"/>
    <lineage>
        <taxon>Bacteria</taxon>
        <taxon>Pseudomonadati</taxon>
        <taxon>Bacteroidota</taxon>
        <taxon>Cytophagia</taxon>
        <taxon>Cytophagales</taxon>
        <taxon>Hymenobacteraceae</taxon>
        <taxon>Nibribacter</taxon>
    </lineage>
</organism>
<evidence type="ECO:0008006" key="3">
    <source>
        <dbReference type="Google" id="ProtNLM"/>
    </source>
</evidence>
<evidence type="ECO:0000313" key="1">
    <source>
        <dbReference type="EMBL" id="GAA4295942.1"/>
    </source>
</evidence>
<accession>A0ABP8F6C7</accession>
<evidence type="ECO:0000313" key="2">
    <source>
        <dbReference type="Proteomes" id="UP001501844"/>
    </source>
</evidence>
<dbReference type="Proteomes" id="UP001501844">
    <property type="component" value="Unassembled WGS sequence"/>
</dbReference>
<comment type="caution">
    <text evidence="1">The sequence shown here is derived from an EMBL/GenBank/DDBJ whole genome shotgun (WGS) entry which is preliminary data.</text>
</comment>